<dbReference type="EMBL" id="JAYMYR010000011">
    <property type="protein sequence ID" value="KAK7332625.1"/>
    <property type="molecule type" value="Genomic_DNA"/>
</dbReference>
<reference evidence="1 2" key="1">
    <citation type="submission" date="2024-01" db="EMBL/GenBank/DDBJ databases">
        <title>The genomes of 5 underutilized Papilionoideae crops provide insights into root nodulation and disease resistanc.</title>
        <authorList>
            <person name="Jiang F."/>
        </authorList>
    </citation>
    <scope>NUCLEOTIDE SEQUENCE [LARGE SCALE GENOMIC DNA]</scope>
    <source>
        <strain evidence="1">JINMINGXINNONG_FW02</strain>
        <tissue evidence="1">Leaves</tissue>
    </source>
</reference>
<organism evidence="1 2">
    <name type="scientific">Phaseolus coccineus</name>
    <name type="common">Scarlet runner bean</name>
    <name type="synonym">Phaseolus multiflorus</name>
    <dbReference type="NCBI Taxonomy" id="3886"/>
    <lineage>
        <taxon>Eukaryota</taxon>
        <taxon>Viridiplantae</taxon>
        <taxon>Streptophyta</taxon>
        <taxon>Embryophyta</taxon>
        <taxon>Tracheophyta</taxon>
        <taxon>Spermatophyta</taxon>
        <taxon>Magnoliopsida</taxon>
        <taxon>eudicotyledons</taxon>
        <taxon>Gunneridae</taxon>
        <taxon>Pentapetalae</taxon>
        <taxon>rosids</taxon>
        <taxon>fabids</taxon>
        <taxon>Fabales</taxon>
        <taxon>Fabaceae</taxon>
        <taxon>Papilionoideae</taxon>
        <taxon>50 kb inversion clade</taxon>
        <taxon>NPAAA clade</taxon>
        <taxon>indigoferoid/millettioid clade</taxon>
        <taxon>Phaseoleae</taxon>
        <taxon>Phaseolus</taxon>
    </lineage>
</organism>
<keyword evidence="2" id="KW-1185">Reference proteome</keyword>
<gene>
    <name evidence="1" type="ORF">VNO80_29380</name>
</gene>
<accession>A0AAN9LAS2</accession>
<protein>
    <submittedName>
        <fullName evidence="1">Uncharacterized protein</fullName>
    </submittedName>
</protein>
<evidence type="ECO:0000313" key="1">
    <source>
        <dbReference type="EMBL" id="KAK7332625.1"/>
    </source>
</evidence>
<sequence length="95" mass="10544">MVLLLNSPCLVLFKAFDLFFVFPDKSMGFLVSGLVLDLLDFSLHVVYNVAFVVKHAMTSELLLQGSFDVFFSEKINLHDLVFTAAYHSNHSGSGA</sequence>
<dbReference type="Proteomes" id="UP001374584">
    <property type="component" value="Unassembled WGS sequence"/>
</dbReference>
<comment type="caution">
    <text evidence="1">The sequence shown here is derived from an EMBL/GenBank/DDBJ whole genome shotgun (WGS) entry which is preliminary data.</text>
</comment>
<proteinExistence type="predicted"/>
<evidence type="ECO:0000313" key="2">
    <source>
        <dbReference type="Proteomes" id="UP001374584"/>
    </source>
</evidence>
<name>A0AAN9LAS2_PHACN</name>
<dbReference type="AlphaFoldDB" id="A0AAN9LAS2"/>